<gene>
    <name evidence="1" type="ORF">IQ260_21700</name>
</gene>
<reference evidence="1" key="1">
    <citation type="submission" date="2020-10" db="EMBL/GenBank/DDBJ databases">
        <authorList>
            <person name="Castelo-Branco R."/>
            <person name="Eusebio N."/>
            <person name="Adriana R."/>
            <person name="Vieira A."/>
            <person name="Brugerolle De Fraissinette N."/>
            <person name="Rezende De Castro R."/>
            <person name="Schneider M.P."/>
            <person name="Vasconcelos V."/>
            <person name="Leao P.N."/>
        </authorList>
    </citation>
    <scope>NUCLEOTIDE SEQUENCE</scope>
    <source>
        <strain evidence="1">LEGE 11479</strain>
    </source>
</reference>
<protein>
    <submittedName>
        <fullName evidence="1">Uncharacterized protein</fullName>
    </submittedName>
</protein>
<name>A0A929F9A6_LEPEC</name>
<dbReference type="AlphaFoldDB" id="A0A929F9A6"/>
<dbReference type="RefSeq" id="WP_193995174.1">
    <property type="nucleotide sequence ID" value="NZ_JADEXP010000254.1"/>
</dbReference>
<sequence length="165" mass="18307">MSKKLQKHKLTINLADHWKKPFFPLLGIIAVLNSSCELTPQAGASTTFANYETLSPTAPELSSPGTTASQDVALTPSELQEFDSVMLDLDPDQQLVTKITQWKLSTTVNVTTGPGFKTLSQERQNEIVTAMRDGLSQICSCSPYLKFNTENSQPLDEINQFIQWQ</sequence>
<keyword evidence="2" id="KW-1185">Reference proteome</keyword>
<comment type="caution">
    <text evidence="1">The sequence shown here is derived from an EMBL/GenBank/DDBJ whole genome shotgun (WGS) entry which is preliminary data.</text>
</comment>
<evidence type="ECO:0000313" key="2">
    <source>
        <dbReference type="Proteomes" id="UP000615026"/>
    </source>
</evidence>
<organism evidence="1 2">
    <name type="scientific">Leptolyngbya cf. ectocarpi LEGE 11479</name>
    <dbReference type="NCBI Taxonomy" id="1828722"/>
    <lineage>
        <taxon>Bacteria</taxon>
        <taxon>Bacillati</taxon>
        <taxon>Cyanobacteriota</taxon>
        <taxon>Cyanophyceae</taxon>
        <taxon>Leptolyngbyales</taxon>
        <taxon>Leptolyngbyaceae</taxon>
        <taxon>Leptolyngbya group</taxon>
        <taxon>Leptolyngbya</taxon>
    </lineage>
</organism>
<evidence type="ECO:0000313" key="1">
    <source>
        <dbReference type="EMBL" id="MBE9069261.1"/>
    </source>
</evidence>
<dbReference type="Proteomes" id="UP000615026">
    <property type="component" value="Unassembled WGS sequence"/>
</dbReference>
<accession>A0A929F9A6</accession>
<proteinExistence type="predicted"/>
<dbReference type="EMBL" id="JADEXP010000254">
    <property type="protein sequence ID" value="MBE9069261.1"/>
    <property type="molecule type" value="Genomic_DNA"/>
</dbReference>